<dbReference type="InterPro" id="IPR052929">
    <property type="entry name" value="RNase_H-like_EbsB-rel"/>
</dbReference>
<feature type="domain" description="RNase H type-1" evidence="1">
    <location>
        <begin position="2"/>
        <end position="79"/>
    </location>
</feature>
<accession>A0AAW2D783</accession>
<gene>
    <name evidence="2" type="ORF">SO802_013218</name>
</gene>
<dbReference type="CDD" id="cd06222">
    <property type="entry name" value="RNase_H_like"/>
    <property type="match status" value="1"/>
</dbReference>
<keyword evidence="3" id="KW-1185">Reference proteome</keyword>
<dbReference type="GO" id="GO:0004523">
    <property type="term" value="F:RNA-DNA hybrid ribonuclease activity"/>
    <property type="evidence" value="ECO:0007669"/>
    <property type="project" value="InterPro"/>
</dbReference>
<dbReference type="Proteomes" id="UP001459277">
    <property type="component" value="Unassembled WGS sequence"/>
</dbReference>
<dbReference type="PANTHER" id="PTHR47074:SF48">
    <property type="entry name" value="POLYNUCLEOTIDYL TRANSFERASE, RIBONUCLEASE H-LIKE SUPERFAMILY PROTEIN"/>
    <property type="match status" value="1"/>
</dbReference>
<comment type="caution">
    <text evidence="2">The sequence shown here is derived from an EMBL/GenBank/DDBJ whole genome shotgun (WGS) entry which is preliminary data.</text>
</comment>
<proteinExistence type="predicted"/>
<dbReference type="InterPro" id="IPR036397">
    <property type="entry name" value="RNaseH_sf"/>
</dbReference>
<evidence type="ECO:0000313" key="2">
    <source>
        <dbReference type="EMBL" id="KAL0005657.1"/>
    </source>
</evidence>
<dbReference type="EMBL" id="JAZDWU010000004">
    <property type="protein sequence ID" value="KAL0005657.1"/>
    <property type="molecule type" value="Genomic_DNA"/>
</dbReference>
<dbReference type="InterPro" id="IPR002156">
    <property type="entry name" value="RNaseH_domain"/>
</dbReference>
<dbReference type="PANTHER" id="PTHR47074">
    <property type="entry name" value="BNAC02G40300D PROTEIN"/>
    <property type="match status" value="1"/>
</dbReference>
<name>A0AAW2D783_9ROSI</name>
<dbReference type="AlphaFoldDB" id="A0AAW2D783"/>
<dbReference type="Gene3D" id="3.30.420.10">
    <property type="entry name" value="Ribonuclease H-like superfamily/Ribonuclease H"/>
    <property type="match status" value="1"/>
</dbReference>
<evidence type="ECO:0000259" key="1">
    <source>
        <dbReference type="Pfam" id="PF13456"/>
    </source>
</evidence>
<evidence type="ECO:0000313" key="3">
    <source>
        <dbReference type="Proteomes" id="UP001459277"/>
    </source>
</evidence>
<protein>
    <recommendedName>
        <fullName evidence="1">RNase H type-1 domain-containing protein</fullName>
    </recommendedName>
</protein>
<reference evidence="2 3" key="1">
    <citation type="submission" date="2024-01" db="EMBL/GenBank/DDBJ databases">
        <title>A telomere-to-telomere, gap-free genome of sweet tea (Lithocarpus litseifolius).</title>
        <authorList>
            <person name="Zhou J."/>
        </authorList>
    </citation>
    <scope>NUCLEOTIDE SEQUENCE [LARGE SCALE GENOMIC DNA]</scope>
    <source>
        <strain evidence="2">Zhou-2022a</strain>
        <tissue evidence="2">Leaf</tissue>
    </source>
</reference>
<dbReference type="Pfam" id="PF13456">
    <property type="entry name" value="RVT_3"/>
    <property type="match status" value="1"/>
</dbReference>
<dbReference type="GO" id="GO:0003676">
    <property type="term" value="F:nucleic acid binding"/>
    <property type="evidence" value="ECO:0007669"/>
    <property type="project" value="InterPro"/>
</dbReference>
<dbReference type="SUPFAM" id="SSF53098">
    <property type="entry name" value="Ribonuclease H-like"/>
    <property type="match status" value="1"/>
</dbReference>
<sequence>MEALAAIRAMKLSSELGFDRAVFEGDCQTVMKALTDPSQPFATYGLLIWDAQMLANRFSGVRFQYAGRESNKVAHNFASCAHHITGYYVWIEDVPVHCLNVYQANMS</sequence>
<dbReference type="InterPro" id="IPR044730">
    <property type="entry name" value="RNase_H-like_dom_plant"/>
</dbReference>
<organism evidence="2 3">
    <name type="scientific">Lithocarpus litseifolius</name>
    <dbReference type="NCBI Taxonomy" id="425828"/>
    <lineage>
        <taxon>Eukaryota</taxon>
        <taxon>Viridiplantae</taxon>
        <taxon>Streptophyta</taxon>
        <taxon>Embryophyta</taxon>
        <taxon>Tracheophyta</taxon>
        <taxon>Spermatophyta</taxon>
        <taxon>Magnoliopsida</taxon>
        <taxon>eudicotyledons</taxon>
        <taxon>Gunneridae</taxon>
        <taxon>Pentapetalae</taxon>
        <taxon>rosids</taxon>
        <taxon>fabids</taxon>
        <taxon>Fagales</taxon>
        <taxon>Fagaceae</taxon>
        <taxon>Lithocarpus</taxon>
    </lineage>
</organism>
<dbReference type="InterPro" id="IPR012337">
    <property type="entry name" value="RNaseH-like_sf"/>
</dbReference>